<keyword evidence="10" id="KW-0675">Receptor</keyword>
<keyword evidence="4 7" id="KW-0812">Transmembrane</keyword>
<reference evidence="10 11" key="1">
    <citation type="submission" date="2020-11" db="EMBL/GenBank/DDBJ databases">
        <title>Complete genome sequence for Salinimonas sp. strain G2-b.</title>
        <authorList>
            <person name="Park S.-J."/>
        </authorList>
    </citation>
    <scope>NUCLEOTIDE SEQUENCE [LARGE SCALE GENOMIC DNA]</scope>
    <source>
        <strain evidence="10 11">G2-b</strain>
    </source>
</reference>
<dbReference type="Pfam" id="PF25183">
    <property type="entry name" value="OMP_b-brl_4"/>
    <property type="match status" value="1"/>
</dbReference>
<keyword evidence="3 7" id="KW-1134">Transmembrane beta strand</keyword>
<comment type="similarity">
    <text evidence="7">Belongs to the TonB-dependent receptor family.</text>
</comment>
<dbReference type="RefSeq" id="WP_195810850.1">
    <property type="nucleotide sequence ID" value="NZ_CP064795.1"/>
</dbReference>
<dbReference type="Gene3D" id="2.170.130.10">
    <property type="entry name" value="TonB-dependent receptor, plug domain"/>
    <property type="match status" value="1"/>
</dbReference>
<keyword evidence="2 7" id="KW-0813">Transport</keyword>
<keyword evidence="11" id="KW-1185">Reference proteome</keyword>
<organism evidence="10 11">
    <name type="scientific">Salinimonas marina</name>
    <dbReference type="NCBI Taxonomy" id="2785918"/>
    <lineage>
        <taxon>Bacteria</taxon>
        <taxon>Pseudomonadati</taxon>
        <taxon>Pseudomonadota</taxon>
        <taxon>Gammaproteobacteria</taxon>
        <taxon>Alteromonadales</taxon>
        <taxon>Alteromonadaceae</taxon>
        <taxon>Alteromonas/Salinimonas group</taxon>
        <taxon>Salinimonas</taxon>
    </lineage>
</organism>
<keyword evidence="6 7" id="KW-0998">Cell outer membrane</keyword>
<dbReference type="Gene3D" id="2.60.40.1120">
    <property type="entry name" value="Carboxypeptidase-like, regulatory domain"/>
    <property type="match status" value="1"/>
</dbReference>
<sequence length="968" mass="108565">MKSGYVWFKKHRVALAMALLAGPSFSVMAQIEGATLRGEYTDTSSSPQGVVVIARDKERGYVRKTTTREDGSYVLVGLKPGTYTVTVKDEVESITLRIGQTAELDFGGDPSAPSSIEHITVSGSRIQNYVGGEVGTNITPEMLKRLPQNNRNFLAFADLAPGVQVNTGADGSVSLRGGAQHQRNVNVFLDGVSQKDYVLKGGVTGQDSSRGNPFPQSAIGEYKVITQNYKAEYDQVGSTAITAVSRSGTNTFEGEVFVDYTDEGLREAEPNEINGKSRSMIRHTGVTFAGPIIQDRLHFIAAFERKTIDQPFDVNGGNGIDFVTLPAAYEEYLGRFTSGFEEDLFFGKIDWQINQDQALELSAKVRDEADDSGFGGANTRAYGVSREVQDERFHIKHTYIQDQWQNELRLTYEDSSWSPRAITPEPGILLQTAQQESILNLGGNGDFQDKGQRGWGIQNDFTWLDLEWHGYHVVKVGFKYKNIELRTLQQQPLTPQYKYNVEFNGQGTFEPVQPYEVRWGVPAANSAGGAITADTRQFGIYLQDDWEVTQRLTLNIGVRWDYEETPSYKDYETPPELVSALRNWPNIDNANYDIENYISTGSERDYFTGAWQPRLGFSYILDEAEDHMLFGGVGRSYDRNQFDFLQLERSAGSFASVSYLFAGDPDNPCDLSAANCVAWDPAYLTQEGLDNLISSVDVKGERFLLNNDLDVPYSDQFSLGIRSFFGDWSTEVSIAHIKSKNGFNWVLGNRRENGQFFEDDKNWGSPWAFGVPGWGNLLLAVNEGETKANNVYVKLNRAFKDGWSFNLAYTFTDAQENRVYSEVFALDYASVSDYGWSDATGVSDHRVVVSGSYDLPWNIVATGKFTWSSPRTYQNLVCVDDACAYQRTQPRDSDYHRFDLALSKNFASEFLLKDSAFWVRLDVQNLFNTTNYHDFYLNPAEANYQQANLNSSTQGGKRQLKLSAGWEF</sequence>
<protein>
    <submittedName>
        <fullName evidence="10">TonB-dependent receptor</fullName>
    </submittedName>
</protein>
<dbReference type="InterPro" id="IPR039426">
    <property type="entry name" value="TonB-dep_rcpt-like"/>
</dbReference>
<dbReference type="Gene3D" id="2.40.170.20">
    <property type="entry name" value="TonB-dependent receptor, beta-barrel domain"/>
    <property type="match status" value="1"/>
</dbReference>
<evidence type="ECO:0000313" key="10">
    <source>
        <dbReference type="EMBL" id="QPG05767.1"/>
    </source>
</evidence>
<dbReference type="Proteomes" id="UP000595095">
    <property type="component" value="Chromosome"/>
</dbReference>
<dbReference type="PANTHER" id="PTHR30069">
    <property type="entry name" value="TONB-DEPENDENT OUTER MEMBRANE RECEPTOR"/>
    <property type="match status" value="1"/>
</dbReference>
<evidence type="ECO:0000256" key="6">
    <source>
        <dbReference type="ARBA" id="ARBA00023237"/>
    </source>
</evidence>
<feature type="chain" id="PRO_5032527108" evidence="8">
    <location>
        <begin position="30"/>
        <end position="968"/>
    </location>
</feature>
<dbReference type="InterPro" id="IPR036942">
    <property type="entry name" value="Beta-barrel_TonB_sf"/>
</dbReference>
<dbReference type="GO" id="GO:0044718">
    <property type="term" value="P:siderophore transmembrane transport"/>
    <property type="evidence" value="ECO:0007669"/>
    <property type="project" value="TreeGrafter"/>
</dbReference>
<proteinExistence type="inferred from homology"/>
<evidence type="ECO:0000259" key="9">
    <source>
        <dbReference type="Pfam" id="PF25183"/>
    </source>
</evidence>
<evidence type="ECO:0000313" key="11">
    <source>
        <dbReference type="Proteomes" id="UP000595095"/>
    </source>
</evidence>
<dbReference type="EMBL" id="CP064795">
    <property type="protein sequence ID" value="QPG05767.1"/>
    <property type="molecule type" value="Genomic_DNA"/>
</dbReference>
<evidence type="ECO:0000256" key="1">
    <source>
        <dbReference type="ARBA" id="ARBA00004571"/>
    </source>
</evidence>
<evidence type="ECO:0000256" key="3">
    <source>
        <dbReference type="ARBA" id="ARBA00022452"/>
    </source>
</evidence>
<name>A0A7S9HDB6_9ALTE</name>
<dbReference type="InterPro" id="IPR057601">
    <property type="entry name" value="Oar-like_b-barrel"/>
</dbReference>
<evidence type="ECO:0000256" key="4">
    <source>
        <dbReference type="ARBA" id="ARBA00022692"/>
    </source>
</evidence>
<evidence type="ECO:0000256" key="5">
    <source>
        <dbReference type="ARBA" id="ARBA00023136"/>
    </source>
</evidence>
<accession>A0A7S9HDB6</accession>
<dbReference type="Pfam" id="PF13620">
    <property type="entry name" value="CarboxypepD_reg"/>
    <property type="match status" value="1"/>
</dbReference>
<dbReference type="GO" id="GO:0015344">
    <property type="term" value="F:siderophore uptake transmembrane transporter activity"/>
    <property type="evidence" value="ECO:0007669"/>
    <property type="project" value="TreeGrafter"/>
</dbReference>
<dbReference type="GO" id="GO:0030246">
    <property type="term" value="F:carbohydrate binding"/>
    <property type="evidence" value="ECO:0007669"/>
    <property type="project" value="InterPro"/>
</dbReference>
<dbReference type="SUPFAM" id="SSF56935">
    <property type="entry name" value="Porins"/>
    <property type="match status" value="1"/>
</dbReference>
<evidence type="ECO:0000256" key="2">
    <source>
        <dbReference type="ARBA" id="ARBA00022448"/>
    </source>
</evidence>
<dbReference type="PANTHER" id="PTHR30069:SF46">
    <property type="entry name" value="OAR PROTEIN"/>
    <property type="match status" value="1"/>
</dbReference>
<feature type="domain" description="TonB-dependent transporter Oar-like beta-barrel" evidence="9">
    <location>
        <begin position="331"/>
        <end position="857"/>
    </location>
</feature>
<keyword evidence="8" id="KW-0732">Signal</keyword>
<dbReference type="GO" id="GO:0009279">
    <property type="term" value="C:cell outer membrane"/>
    <property type="evidence" value="ECO:0007669"/>
    <property type="project" value="UniProtKB-SubCell"/>
</dbReference>
<dbReference type="SUPFAM" id="SSF49452">
    <property type="entry name" value="Starch-binding domain-like"/>
    <property type="match status" value="1"/>
</dbReference>
<dbReference type="KEGG" id="smaa:IT774_00270"/>
<evidence type="ECO:0000256" key="8">
    <source>
        <dbReference type="SAM" id="SignalP"/>
    </source>
</evidence>
<feature type="signal peptide" evidence="8">
    <location>
        <begin position="1"/>
        <end position="29"/>
    </location>
</feature>
<dbReference type="AlphaFoldDB" id="A0A7S9HDB6"/>
<dbReference type="PROSITE" id="PS52016">
    <property type="entry name" value="TONB_DEPENDENT_REC_3"/>
    <property type="match status" value="1"/>
</dbReference>
<gene>
    <name evidence="10" type="ORF">IT774_00270</name>
</gene>
<dbReference type="InterPro" id="IPR037066">
    <property type="entry name" value="Plug_dom_sf"/>
</dbReference>
<evidence type="ECO:0000256" key="7">
    <source>
        <dbReference type="PROSITE-ProRule" id="PRU01360"/>
    </source>
</evidence>
<keyword evidence="5 7" id="KW-0472">Membrane</keyword>
<comment type="subcellular location">
    <subcellularLocation>
        <location evidence="1 7">Cell outer membrane</location>
        <topology evidence="1 7">Multi-pass membrane protein</topology>
    </subcellularLocation>
</comment>
<dbReference type="InterPro" id="IPR013784">
    <property type="entry name" value="Carb-bd-like_fold"/>
</dbReference>